<dbReference type="OrthoDB" id="7040071at2"/>
<evidence type="ECO:0000313" key="1">
    <source>
        <dbReference type="EMBL" id="TPW37286.1"/>
    </source>
</evidence>
<keyword evidence="2" id="KW-1185">Reference proteome</keyword>
<proteinExistence type="predicted"/>
<organism evidence="1 2">
    <name type="scientific">Mixta tenebrionis</name>
    <dbReference type="NCBI Taxonomy" id="2562439"/>
    <lineage>
        <taxon>Bacteria</taxon>
        <taxon>Pseudomonadati</taxon>
        <taxon>Pseudomonadota</taxon>
        <taxon>Gammaproteobacteria</taxon>
        <taxon>Enterobacterales</taxon>
        <taxon>Erwiniaceae</taxon>
        <taxon>Mixta</taxon>
    </lineage>
</organism>
<dbReference type="Pfam" id="PF15571">
    <property type="entry name" value="Imm44"/>
    <property type="match status" value="1"/>
</dbReference>
<dbReference type="EMBL" id="VHQI01000047">
    <property type="protein sequence ID" value="TPW37286.1"/>
    <property type="molecule type" value="Genomic_DNA"/>
</dbReference>
<gene>
    <name evidence="1" type="ORF">FKM52_21440</name>
</gene>
<evidence type="ECO:0000313" key="2">
    <source>
        <dbReference type="Proteomes" id="UP000319523"/>
    </source>
</evidence>
<dbReference type="Proteomes" id="UP000319523">
    <property type="component" value="Unassembled WGS sequence"/>
</dbReference>
<dbReference type="RefSeq" id="WP_141178111.1">
    <property type="nucleotide sequence ID" value="NZ_JBHUFX010000004.1"/>
</dbReference>
<comment type="caution">
    <text evidence="1">The sequence shown here is derived from an EMBL/GenBank/DDBJ whole genome shotgun (WGS) entry which is preliminary data.</text>
</comment>
<dbReference type="AlphaFoldDB" id="A0A506UV84"/>
<protein>
    <submittedName>
        <fullName evidence="1">Uncharacterized protein</fullName>
    </submittedName>
</protein>
<name>A0A506UV84_9GAMM</name>
<accession>A0A506UV84</accession>
<dbReference type="InterPro" id="IPR029078">
    <property type="entry name" value="Imm44"/>
</dbReference>
<reference evidence="1 2" key="1">
    <citation type="submission" date="2019-06" db="EMBL/GenBank/DDBJ databases">
        <authorList>
            <person name="Yang Y."/>
        </authorList>
    </citation>
    <scope>NUCLEOTIDE SEQUENCE [LARGE SCALE GENOMIC DNA]</scope>
    <source>
        <strain evidence="1 2">BIT-26</strain>
    </source>
</reference>
<sequence length="131" mass="15710">MKLWISSEADIDVAEQYREVRRFLEFEINKCLEEIVFDNDYEKWAYIAMIRDNKNWAEEIAKKHVKRKVLEFRLKIDHGDFLHGNFHQRVNLFIDALQRSVEKMKKLGISDSDRDKLSVILESVRVSLTHE</sequence>